<organism evidence="1 2">
    <name type="scientific">Melastoma candidum</name>
    <dbReference type="NCBI Taxonomy" id="119954"/>
    <lineage>
        <taxon>Eukaryota</taxon>
        <taxon>Viridiplantae</taxon>
        <taxon>Streptophyta</taxon>
        <taxon>Embryophyta</taxon>
        <taxon>Tracheophyta</taxon>
        <taxon>Spermatophyta</taxon>
        <taxon>Magnoliopsida</taxon>
        <taxon>eudicotyledons</taxon>
        <taxon>Gunneridae</taxon>
        <taxon>Pentapetalae</taxon>
        <taxon>rosids</taxon>
        <taxon>malvids</taxon>
        <taxon>Myrtales</taxon>
        <taxon>Melastomataceae</taxon>
        <taxon>Melastomatoideae</taxon>
        <taxon>Melastomateae</taxon>
        <taxon>Melastoma</taxon>
    </lineage>
</organism>
<accession>A0ACB9RJZ5</accession>
<evidence type="ECO:0000313" key="2">
    <source>
        <dbReference type="Proteomes" id="UP001057402"/>
    </source>
</evidence>
<evidence type="ECO:0000313" key="1">
    <source>
        <dbReference type="EMBL" id="KAI4376282.1"/>
    </source>
</evidence>
<proteinExistence type="predicted"/>
<dbReference type="Proteomes" id="UP001057402">
    <property type="component" value="Chromosome 4"/>
</dbReference>
<sequence length="1448" mass="155431">MSPSPPPLCLTLIFAFLIPFHLPSPFVSAEDDATFLLFSRDYSPPAPPPPPPHPPPSSCEAQFSGAGSFDTCCDISTNVTLSSDYTYVAGRGSVFIDSDVHILCESPGCILAFNISGNFTLSARAKIFAGAFELTARSVVVEEDAAVNVTGRGGDVPEGTSGRPEGTGGGGGGHGGRGAGCYTEEDRAKGMSPADVWGGDSYAWQTLEVPRSYGSKGGTTSKEADYGGGGGGMVSFVVKETLQVNGSILADGGEGGELGGGGAGGSIYIKAQKMIGNGRISACGGNGYGGGGGGRAAVDVFSRHEEPNIHVHGGGSYHCPFNAGAAGTFYDAVLLSLVVDNHNFSTDAETLLMKFPNHPLWTNIYVRNHGRASLPLLWSRVQVEGQISLLNKGILSFGLQRFPSSEFELLAEELLMSDSEIKVYGALRMTVKIFLMWKSKMFIRAGGEATVKTSLLEGSNMIVLKESSVIHSNANLGVHGQGLLNLSGAGDWIEAQRLVLSLFYCIHVGPGSILRGPSNNSSTDAVTPRLHCDTEDCPAELLRPPEDCNVNSSLPFTLQICRVEDVIVEGLVEGSVVHFHRTRTIDVYSSGMISASGLGCTGGVGQGGFLNDGIGSGGGHGGSGGPACYKDVCIPGGIAYGNTELPCELGSGSGSGSGSTDSGVSTAGGGIIIMGSLEHPLTSLFIEGSVRADGESFEGSLEQKQHGTSKVLAAYPGGGSGGTLLMFLRTLALNKNATLSADGGNGSPNGAGGGGGGRIHFHWFDIPTGDVYQPIATVLGSISTGGGVGGHPGNVGGDGSLTGKDCPPGLYGVFCQECPIGTYKNVTGSDGALCQRCPPNELPHRAIYVAIRGGVAETPCPYRCISERYHLPLCYTALEELIYTFGGPWLFGLLLMSVLILLALVLSVARVKFVGVDDLAGTTPRQRVSQINNSFPFLESLNEVLETNRAGEAQNHMHRMYFMGPNTFSDPWYLPHSPPEQLKEIVYEGAFNTFVVEINALAAYEWWEGAIYSILSVFTYPLAWSWQQWRRKKKLQRLREFVRSEYDHACLRSCRSRALYEGIKVAATSDLMLAYLDFYLGGDEKRSDLPPRLTQRFPMPLVFGGNGSYMAPFSLQSDNILTTLMSQLVPPTTWYRLIAGLNAHLRLVRRGRLRATFRPVLQWLESHANPALKIHGLRGDLAWFQASSNGYCHYGLLIYAAEEENDLYPEPPNYALSAVVISSSRTLPKENPSVPLAEGLLTQERRTNVRRRRRFGRILDRSNLHLLEDKGYLLYVLSLMVQNTKPVGHPDIVGMVISVLLLADCSLVMLTLLQLYSFSLADVFLVLFILPLGILLPFPAGINALFSHGPRRSAGLARVYSMWNVTSIVNVVVAFICGSVHSVAQPGRRPPSFQPWNFSKDESEWWVFPAALLLCKVLQSQIINWHVANLEIQDRSLYSGDFEVFWQS</sequence>
<gene>
    <name evidence="1" type="ORF">MLD38_014063</name>
</gene>
<name>A0ACB9RJZ5_9MYRT</name>
<keyword evidence="2" id="KW-1185">Reference proteome</keyword>
<dbReference type="EMBL" id="CM042883">
    <property type="protein sequence ID" value="KAI4376282.1"/>
    <property type="molecule type" value="Genomic_DNA"/>
</dbReference>
<reference evidence="2" key="1">
    <citation type="journal article" date="2023" name="Front. Plant Sci.">
        <title>Chromosomal-level genome assembly of Melastoma candidum provides insights into trichome evolution.</title>
        <authorList>
            <person name="Zhong Y."/>
            <person name="Wu W."/>
            <person name="Sun C."/>
            <person name="Zou P."/>
            <person name="Liu Y."/>
            <person name="Dai S."/>
            <person name="Zhou R."/>
        </authorList>
    </citation>
    <scope>NUCLEOTIDE SEQUENCE [LARGE SCALE GENOMIC DNA]</scope>
</reference>
<protein>
    <submittedName>
        <fullName evidence="1">Uncharacterized protein</fullName>
    </submittedName>
</protein>
<comment type="caution">
    <text evidence="1">The sequence shown here is derived from an EMBL/GenBank/DDBJ whole genome shotgun (WGS) entry which is preliminary data.</text>
</comment>